<gene>
    <name evidence="2" type="ORF">PV04_03601</name>
</gene>
<keyword evidence="3" id="KW-1185">Reference proteome</keyword>
<feature type="region of interest" description="Disordered" evidence="1">
    <location>
        <begin position="1"/>
        <end position="111"/>
    </location>
</feature>
<reference evidence="2 3" key="1">
    <citation type="submission" date="2015-01" db="EMBL/GenBank/DDBJ databases">
        <title>The Genome Sequence of Capronia semiimmersa CBS27337.</title>
        <authorList>
            <consortium name="The Broad Institute Genomics Platform"/>
            <person name="Cuomo C."/>
            <person name="de Hoog S."/>
            <person name="Gorbushina A."/>
            <person name="Stielow B."/>
            <person name="Teixiera M."/>
            <person name="Abouelleil A."/>
            <person name="Chapman S.B."/>
            <person name="Priest M."/>
            <person name="Young S.K."/>
            <person name="Wortman J."/>
            <person name="Nusbaum C."/>
            <person name="Birren B."/>
        </authorList>
    </citation>
    <scope>NUCLEOTIDE SEQUENCE [LARGE SCALE GENOMIC DNA]</scope>
    <source>
        <strain evidence="2 3">CBS 27337</strain>
    </source>
</reference>
<evidence type="ECO:0000313" key="3">
    <source>
        <dbReference type="Proteomes" id="UP000054266"/>
    </source>
</evidence>
<dbReference type="AlphaFoldDB" id="A0A0D2EAW9"/>
<proteinExistence type="predicted"/>
<feature type="compositionally biased region" description="Basic and acidic residues" evidence="1">
    <location>
        <begin position="10"/>
        <end position="38"/>
    </location>
</feature>
<name>A0A0D2EAW9_9EURO</name>
<dbReference type="HOGENOM" id="CLU_174943_0_0_1"/>
<accession>A0A0D2EAW9</accession>
<feature type="compositionally biased region" description="Acidic residues" evidence="1">
    <location>
        <begin position="94"/>
        <end position="104"/>
    </location>
</feature>
<dbReference type="EMBL" id="KN846957">
    <property type="protein sequence ID" value="KIW71432.1"/>
    <property type="molecule type" value="Genomic_DNA"/>
</dbReference>
<dbReference type="Proteomes" id="UP000054266">
    <property type="component" value="Unassembled WGS sequence"/>
</dbReference>
<evidence type="ECO:0000313" key="2">
    <source>
        <dbReference type="EMBL" id="KIW71432.1"/>
    </source>
</evidence>
<sequence length="111" mass="12747">MPVSGYSVQHDIEVQEYNRRRAAWKESEKKRKQEEKSLRMQAKAAREAALQQVKDLGIGRKTKNKSDPFKWIRSSRKEQPEKTSEPTKGKRLEDDSDGDSDEITLTDALAA</sequence>
<evidence type="ECO:0000256" key="1">
    <source>
        <dbReference type="SAM" id="MobiDB-lite"/>
    </source>
</evidence>
<feature type="compositionally biased region" description="Basic and acidic residues" evidence="1">
    <location>
        <begin position="64"/>
        <end position="93"/>
    </location>
</feature>
<protein>
    <submittedName>
        <fullName evidence="2">Uncharacterized protein</fullName>
    </submittedName>
</protein>
<organism evidence="2 3">
    <name type="scientific">Phialophora macrospora</name>
    <dbReference type="NCBI Taxonomy" id="1851006"/>
    <lineage>
        <taxon>Eukaryota</taxon>
        <taxon>Fungi</taxon>
        <taxon>Dikarya</taxon>
        <taxon>Ascomycota</taxon>
        <taxon>Pezizomycotina</taxon>
        <taxon>Eurotiomycetes</taxon>
        <taxon>Chaetothyriomycetidae</taxon>
        <taxon>Chaetothyriales</taxon>
        <taxon>Herpotrichiellaceae</taxon>
        <taxon>Phialophora</taxon>
    </lineage>
</organism>